<evidence type="ECO:0000313" key="3">
    <source>
        <dbReference type="Proteomes" id="UP000051952"/>
    </source>
</evidence>
<keyword evidence="3" id="KW-1185">Reference proteome</keyword>
<evidence type="ECO:0000313" key="2">
    <source>
        <dbReference type="EMBL" id="CUG90765.1"/>
    </source>
</evidence>
<keyword evidence="1" id="KW-1133">Transmembrane helix</keyword>
<evidence type="ECO:0000256" key="1">
    <source>
        <dbReference type="SAM" id="Phobius"/>
    </source>
</evidence>
<dbReference type="VEuPathDB" id="TriTrypDB:BSAL_28685"/>
<protein>
    <submittedName>
        <fullName evidence="2">Transmembrane protein, putative</fullName>
    </submittedName>
</protein>
<accession>A0A0S4JNR9</accession>
<dbReference type="EMBL" id="CYKH01001863">
    <property type="protein sequence ID" value="CUG90765.1"/>
    <property type="molecule type" value="Genomic_DNA"/>
</dbReference>
<name>A0A0S4JNR9_BODSA</name>
<feature type="transmembrane region" description="Helical" evidence="1">
    <location>
        <begin position="20"/>
        <end position="40"/>
    </location>
</feature>
<organism evidence="2 3">
    <name type="scientific">Bodo saltans</name>
    <name type="common">Flagellated protozoan</name>
    <dbReference type="NCBI Taxonomy" id="75058"/>
    <lineage>
        <taxon>Eukaryota</taxon>
        <taxon>Discoba</taxon>
        <taxon>Euglenozoa</taxon>
        <taxon>Kinetoplastea</taxon>
        <taxon>Metakinetoplastina</taxon>
        <taxon>Eubodonida</taxon>
        <taxon>Bodonidae</taxon>
        <taxon>Bodo</taxon>
    </lineage>
</organism>
<proteinExistence type="predicted"/>
<keyword evidence="1 2" id="KW-0812">Transmembrane</keyword>
<dbReference type="AlphaFoldDB" id="A0A0S4JNR9"/>
<gene>
    <name evidence="2" type="ORF">BSAL_28685</name>
</gene>
<sequence>MMMDSPAQRTLRLVADLCFLYLVLAIYCAYVDGGLLSLLWKFGVMWILQRATTSLKQPKAQQRSPASSGMVELDDFPGNQNVSPIAHRTVGLRWCRAIALHGVPLIMHLFACLGQPLHNDDAPSASVGGLMSEFDYIALQRALAAAGDMPAAALRWQSATHSTKFWSFLAGPELVSVGKLIGLDILTIVVLYVVLSLFVSVSGGTLPPYGLVQLLPLRDIADAHNDRSDEDIRGTASRPARESL</sequence>
<reference evidence="3" key="1">
    <citation type="submission" date="2015-09" db="EMBL/GenBank/DDBJ databases">
        <authorList>
            <consortium name="Pathogen Informatics"/>
        </authorList>
    </citation>
    <scope>NUCLEOTIDE SEQUENCE [LARGE SCALE GENOMIC DNA]</scope>
    <source>
        <strain evidence="3">Lake Konstanz</strain>
    </source>
</reference>
<keyword evidence="1" id="KW-0472">Membrane</keyword>
<dbReference type="Proteomes" id="UP000051952">
    <property type="component" value="Unassembled WGS sequence"/>
</dbReference>